<reference evidence="2" key="1">
    <citation type="journal article" date="2009" name="Rice">
        <title>De Novo Next Generation Sequencing of Plant Genomes.</title>
        <authorList>
            <person name="Rounsley S."/>
            <person name="Marri P.R."/>
            <person name="Yu Y."/>
            <person name="He R."/>
            <person name="Sisneros N."/>
            <person name="Goicoechea J.L."/>
            <person name="Lee S.J."/>
            <person name="Angelova A."/>
            <person name="Kudrna D."/>
            <person name="Luo M."/>
            <person name="Affourtit J."/>
            <person name="Desany B."/>
            <person name="Knight J."/>
            <person name="Niazi F."/>
            <person name="Egholm M."/>
            <person name="Wing R.A."/>
        </authorList>
    </citation>
    <scope>NUCLEOTIDE SEQUENCE [LARGE SCALE GENOMIC DNA]</scope>
    <source>
        <strain evidence="2">cv. IRGC 105608</strain>
    </source>
</reference>
<dbReference type="InterPro" id="IPR001079">
    <property type="entry name" value="Galectin_CRD"/>
</dbReference>
<sequence length="71" mass="8509">MVTQFMMELQGLKTVDSEYPLRILHFNTCIRGDWSGRPVIEQNTYYRMQWGTPLRREGWKSHSDEETVVRC</sequence>
<feature type="domain" description="Galectin" evidence="1">
    <location>
        <begin position="3"/>
        <end position="57"/>
    </location>
</feature>
<keyword evidence="3" id="KW-1185">Reference proteome</keyword>
<dbReference type="Pfam" id="PF00337">
    <property type="entry name" value="Gal-bind_lectin"/>
    <property type="match status" value="1"/>
</dbReference>
<reference evidence="2" key="2">
    <citation type="submission" date="2015-03" db="UniProtKB">
        <authorList>
            <consortium name="EnsemblPlants"/>
        </authorList>
    </citation>
    <scope>IDENTIFICATION</scope>
</reference>
<dbReference type="PaxDb" id="65489-OBART12G11100.1"/>
<dbReference type="eggNOG" id="KOG2287">
    <property type="taxonomic scope" value="Eukaryota"/>
</dbReference>
<evidence type="ECO:0000313" key="2">
    <source>
        <dbReference type="EnsemblPlants" id="OBART12G11100.1"/>
    </source>
</evidence>
<organism evidence="2">
    <name type="scientific">Oryza barthii</name>
    <dbReference type="NCBI Taxonomy" id="65489"/>
    <lineage>
        <taxon>Eukaryota</taxon>
        <taxon>Viridiplantae</taxon>
        <taxon>Streptophyta</taxon>
        <taxon>Embryophyta</taxon>
        <taxon>Tracheophyta</taxon>
        <taxon>Spermatophyta</taxon>
        <taxon>Magnoliopsida</taxon>
        <taxon>Liliopsida</taxon>
        <taxon>Poales</taxon>
        <taxon>Poaceae</taxon>
        <taxon>BOP clade</taxon>
        <taxon>Oryzoideae</taxon>
        <taxon>Oryzeae</taxon>
        <taxon>Oryzinae</taxon>
        <taxon>Oryza</taxon>
    </lineage>
</organism>
<accession>A0A0D3HU65</accession>
<proteinExistence type="predicted"/>
<dbReference type="AlphaFoldDB" id="A0A0D3HU65"/>
<dbReference type="Proteomes" id="UP000026960">
    <property type="component" value="Chromosome 12"/>
</dbReference>
<evidence type="ECO:0000313" key="3">
    <source>
        <dbReference type="Proteomes" id="UP000026960"/>
    </source>
</evidence>
<dbReference type="EnsemblPlants" id="OBART12G11100.1">
    <property type="protein sequence ID" value="OBART12G11100.1"/>
    <property type="gene ID" value="OBART12G11100"/>
</dbReference>
<dbReference type="Gramene" id="OBART12G11100.1">
    <property type="protein sequence ID" value="OBART12G11100.1"/>
    <property type="gene ID" value="OBART12G11100"/>
</dbReference>
<evidence type="ECO:0000259" key="1">
    <source>
        <dbReference type="Pfam" id="PF00337"/>
    </source>
</evidence>
<protein>
    <submittedName>
        <fullName evidence="2">Hexosyltransferase</fullName>
    </submittedName>
</protein>
<dbReference type="STRING" id="65489.A0A0D3HU65"/>
<dbReference type="GO" id="GO:0030246">
    <property type="term" value="F:carbohydrate binding"/>
    <property type="evidence" value="ECO:0007669"/>
    <property type="project" value="InterPro"/>
</dbReference>
<dbReference type="HOGENOM" id="CLU_2743993_0_0_1"/>
<name>A0A0D3HU65_9ORYZ</name>
<dbReference type="UniPathway" id="UPA00378"/>